<dbReference type="PATRIC" id="fig|271.14.peg.1719"/>
<name>A0A0N0U8Q8_THEAQ</name>
<reference evidence="3" key="1">
    <citation type="submission" date="2015-07" db="EMBL/GenBank/DDBJ databases">
        <authorList>
            <person name="Zylicz-Stachula A."/>
            <person name="Jezewska-Frackowiak J."/>
            <person name="Czajkowska E."/>
            <person name="Skowron P.M."/>
        </authorList>
    </citation>
    <scope>NUCLEOTIDE SEQUENCE [LARGE SCALE GENOMIC DNA]</scope>
    <source>
        <strain evidence="3">ATCC 25104 / DSM 625 / JCM 10724 / NBRC 103206 / NCIMB 11243 / YT-1</strain>
    </source>
</reference>
<proteinExistence type="predicted"/>
<feature type="transmembrane region" description="Helical" evidence="1">
    <location>
        <begin position="37"/>
        <end position="57"/>
    </location>
</feature>
<keyword evidence="1" id="KW-1133">Transmembrane helix</keyword>
<feature type="transmembrane region" description="Helical" evidence="1">
    <location>
        <begin position="12"/>
        <end position="31"/>
    </location>
</feature>
<dbReference type="RefSeq" id="WP_053768021.1">
    <property type="nucleotide sequence ID" value="NZ_LHCI01000106.1"/>
</dbReference>
<dbReference type="Proteomes" id="UP000037685">
    <property type="component" value="Unassembled WGS sequence"/>
</dbReference>
<evidence type="ECO:0000313" key="3">
    <source>
        <dbReference type="Proteomes" id="UP000037685"/>
    </source>
</evidence>
<sequence>MFKVRDPQRTLRTIALFRYGLASLFLLLASFHEEKLLFLGLAVLALVMARTGFCPVIRR</sequence>
<organism evidence="2 3">
    <name type="scientific">Thermus aquaticus</name>
    <dbReference type="NCBI Taxonomy" id="271"/>
    <lineage>
        <taxon>Bacteria</taxon>
        <taxon>Thermotogati</taxon>
        <taxon>Deinococcota</taxon>
        <taxon>Deinococci</taxon>
        <taxon>Thermales</taxon>
        <taxon>Thermaceae</taxon>
        <taxon>Thermus</taxon>
    </lineage>
</organism>
<keyword evidence="1" id="KW-0812">Transmembrane</keyword>
<accession>A0A0N0U8Q8</accession>
<keyword evidence="1" id="KW-0472">Membrane</keyword>
<evidence type="ECO:0000256" key="1">
    <source>
        <dbReference type="SAM" id="Phobius"/>
    </source>
</evidence>
<gene>
    <name evidence="2" type="ORF">BVI061214_01647</name>
</gene>
<dbReference type="EMBL" id="LHCI01000106">
    <property type="protein sequence ID" value="KOX90456.1"/>
    <property type="molecule type" value="Genomic_DNA"/>
</dbReference>
<comment type="caution">
    <text evidence="2">The sequence shown here is derived from an EMBL/GenBank/DDBJ whole genome shotgun (WGS) entry which is preliminary data.</text>
</comment>
<evidence type="ECO:0008006" key="4">
    <source>
        <dbReference type="Google" id="ProtNLM"/>
    </source>
</evidence>
<protein>
    <recommendedName>
        <fullName evidence="4">DUF2892 domain-containing protein</fullName>
    </recommendedName>
</protein>
<dbReference type="AlphaFoldDB" id="A0A0N0U8Q8"/>
<evidence type="ECO:0000313" key="2">
    <source>
        <dbReference type="EMBL" id="KOX90456.1"/>
    </source>
</evidence>